<dbReference type="Pfam" id="PF17981">
    <property type="entry name" value="ADD_ATRX"/>
    <property type="match status" value="1"/>
</dbReference>
<feature type="domain" description="PHD-type" evidence="15">
    <location>
        <begin position="26"/>
        <end position="162"/>
    </location>
</feature>
<keyword evidence="9" id="KW-0067">ATP-binding</keyword>
<keyword evidence="10" id="KW-0238">DNA-binding</keyword>
<dbReference type="PROSITE" id="PS51533">
    <property type="entry name" value="ADD"/>
    <property type="match status" value="1"/>
</dbReference>
<sequence length="993" mass="111435">MSQPMIDSEEMVYLGPEKRCQPRSKISVEDIAVMKVTCTACGNQINHYNASEIKCHIHLRVLMCKKCFKYYGAGIFQKDETGVDEYCRWCGDGGNLILCDFCENAFCKECINRNFGPSELSKATVAASWQCYVCNSEPLSGLVSFCSMVKEYAQQQKDDVKDKSEKKSDFQSKNIFKKIELIFTRLLNEQTLITGSESWLEDNFAQGLLSLTMTMEDLLKVRKKYERKASEPTAVDDGVRRIQDVLKIHIHNVEMVLNNIQASYLAHKNHLAHQSEILSGKSFLFLTENIASDSKSEMDLQNEGFDKTKNIKDKTAVFKEGLTDQLNPQCGSGDSGLTDQLNPQCGSGDSGLTDQLNPQCGSGDSFLTDQLNPQCGSGDSGLTDQLNPQCGSGDSFKEPLCEDNYEVSIENEAKCKNIEKLLDTCYENVQLIKKPQVLAEDIATGINESLSDNLHYSELDNKNGEEGDEATHELHLQCENPESVRKPVNKEGEESSSTTEINRALLDLQYENTELVGESIKKERETRSTDVETTSINNEVAPTQELQCENQKLVSEPVTKKREENSAESENSKINKEFSETLELFDEDIEEPLVKCEEKKLPEILKSQCKTAESFAEQPSEVGQKYPTKGEATKHVLHTPELQGEIVESKVEQQNTNHTEELKEIESIDNNKILVEMHEVGYENVKSTKEQGKKDRDNMIRAEGIKIKDISDKSTFFSKSTALVMESPNEGGKEDFEDVKSGVSSGTEQSSVKMYIKCNEEKEMKNKKAQCVKTKITLHGRSLETSEEKTESEVSQHKIGIDELNKESTDNEKTRDLLLKDLNVKPSSDDFDFADVKSHQCNVFTDGIKTCRGDHNSNSNDDFTDHDTVNNKINDNQEIISHYTDNSSVKDDNTDNLSIKESLCGYNKLSSNPQVILQRLPENIVDVPCMEKVCKAFIQKRGRHSSESSLDELEKDVGNLSILSSLQKENKKQKCSDGKVVSDKDAEETNVGE</sequence>
<evidence type="ECO:0000256" key="13">
    <source>
        <dbReference type="ARBA" id="ARBA00047995"/>
    </source>
</evidence>
<dbReference type="CDD" id="cd11726">
    <property type="entry name" value="ADDz_ATRX"/>
    <property type="match status" value="1"/>
</dbReference>
<keyword evidence="6" id="KW-0863">Zinc-finger</keyword>
<dbReference type="InterPro" id="IPR025766">
    <property type="entry name" value="ADD"/>
</dbReference>
<dbReference type="Gene3D" id="3.30.40.10">
    <property type="entry name" value="Zinc/RING finger domain, C3HC4 (zinc finger)"/>
    <property type="match status" value="1"/>
</dbReference>
<keyword evidence="16" id="KW-1185">Reference proteome</keyword>
<keyword evidence="7" id="KW-0378">Hydrolase</keyword>
<dbReference type="RefSeq" id="XP_022255302.1">
    <property type="nucleotide sequence ID" value="XM_022399594.1"/>
</dbReference>
<dbReference type="Proteomes" id="UP000694941">
    <property type="component" value="Unplaced"/>
</dbReference>
<evidence type="ECO:0000256" key="3">
    <source>
        <dbReference type="ARBA" id="ARBA00022723"/>
    </source>
</evidence>
<dbReference type="InterPro" id="IPR052131">
    <property type="entry name" value="ATRX_domain-containing"/>
</dbReference>
<comment type="subcellular location">
    <subcellularLocation>
        <location evidence="1">Nucleus</location>
    </subcellularLocation>
</comment>
<reference evidence="17" key="1">
    <citation type="submission" date="2025-08" db="UniProtKB">
        <authorList>
            <consortium name="RefSeq"/>
        </authorList>
    </citation>
    <scope>IDENTIFICATION</scope>
    <source>
        <tissue evidence="17">Muscle</tissue>
    </source>
</reference>
<keyword evidence="4" id="KW-0547">Nucleotide-binding</keyword>
<feature type="region of interest" description="Disordered" evidence="14">
    <location>
        <begin position="967"/>
        <end position="993"/>
    </location>
</feature>
<dbReference type="InterPro" id="IPR011011">
    <property type="entry name" value="Znf_FYVE_PHD"/>
</dbReference>
<evidence type="ECO:0000256" key="11">
    <source>
        <dbReference type="ARBA" id="ARBA00023204"/>
    </source>
</evidence>
<dbReference type="PANTHER" id="PTHR46357">
    <property type="entry name" value="TRANSCRIPTIONAL REGULATOR ATRX"/>
    <property type="match status" value="1"/>
</dbReference>
<evidence type="ECO:0000256" key="6">
    <source>
        <dbReference type="ARBA" id="ARBA00022771"/>
    </source>
</evidence>
<accession>A0ABM1THE6</accession>
<evidence type="ECO:0000256" key="10">
    <source>
        <dbReference type="ARBA" id="ARBA00023125"/>
    </source>
</evidence>
<keyword evidence="12" id="KW-0539">Nucleus</keyword>
<evidence type="ECO:0000256" key="8">
    <source>
        <dbReference type="ARBA" id="ARBA00022833"/>
    </source>
</evidence>
<keyword evidence="11" id="KW-0234">DNA repair</keyword>
<feature type="compositionally biased region" description="Polar residues" evidence="14">
    <location>
        <begin position="371"/>
        <end position="392"/>
    </location>
</feature>
<dbReference type="InterPro" id="IPR041430">
    <property type="entry name" value="ADD_ATRX"/>
</dbReference>
<evidence type="ECO:0000256" key="2">
    <source>
        <dbReference type="ARBA" id="ARBA00007025"/>
    </source>
</evidence>
<gene>
    <name evidence="17" type="primary">LOC106470954</name>
</gene>
<comment type="catalytic activity">
    <reaction evidence="13">
        <text>ATP + H2O = ADP + phosphate + H(+)</text>
        <dbReference type="Rhea" id="RHEA:13065"/>
        <dbReference type="ChEBI" id="CHEBI:15377"/>
        <dbReference type="ChEBI" id="CHEBI:15378"/>
        <dbReference type="ChEBI" id="CHEBI:30616"/>
        <dbReference type="ChEBI" id="CHEBI:43474"/>
        <dbReference type="ChEBI" id="CHEBI:456216"/>
        <dbReference type="EC" id="3.6.4.12"/>
    </reaction>
</comment>
<protein>
    <submittedName>
        <fullName evidence="17">Transcriptional regulator ATRX-like</fullName>
    </submittedName>
</protein>
<evidence type="ECO:0000313" key="16">
    <source>
        <dbReference type="Proteomes" id="UP000694941"/>
    </source>
</evidence>
<feature type="region of interest" description="Disordered" evidence="14">
    <location>
        <begin position="329"/>
        <end position="354"/>
    </location>
</feature>
<feature type="compositionally biased region" description="Basic and acidic residues" evidence="14">
    <location>
        <begin position="731"/>
        <end position="740"/>
    </location>
</feature>
<keyword evidence="3" id="KW-0479">Metal-binding</keyword>
<keyword evidence="5" id="KW-0227">DNA damage</keyword>
<feature type="region of interest" description="Disordered" evidence="14">
    <location>
        <begin position="371"/>
        <end position="393"/>
    </location>
</feature>
<name>A0ABM1THE6_LIMPO</name>
<feature type="compositionally biased region" description="Basic and acidic residues" evidence="14">
    <location>
        <begin position="968"/>
        <end position="984"/>
    </location>
</feature>
<evidence type="ECO:0000256" key="12">
    <source>
        <dbReference type="ARBA" id="ARBA00023242"/>
    </source>
</evidence>
<evidence type="ECO:0000256" key="1">
    <source>
        <dbReference type="ARBA" id="ARBA00004123"/>
    </source>
</evidence>
<feature type="region of interest" description="Disordered" evidence="14">
    <location>
        <begin position="726"/>
        <end position="745"/>
    </location>
</feature>
<evidence type="ECO:0000256" key="7">
    <source>
        <dbReference type="ARBA" id="ARBA00022801"/>
    </source>
</evidence>
<evidence type="ECO:0000256" key="14">
    <source>
        <dbReference type="SAM" id="MobiDB-lite"/>
    </source>
</evidence>
<dbReference type="SUPFAM" id="SSF57903">
    <property type="entry name" value="FYVE/PHD zinc finger"/>
    <property type="match status" value="1"/>
</dbReference>
<evidence type="ECO:0000256" key="5">
    <source>
        <dbReference type="ARBA" id="ARBA00022763"/>
    </source>
</evidence>
<evidence type="ECO:0000313" key="17">
    <source>
        <dbReference type="RefSeq" id="XP_022255302.1"/>
    </source>
</evidence>
<dbReference type="InterPro" id="IPR013083">
    <property type="entry name" value="Znf_RING/FYVE/PHD"/>
</dbReference>
<keyword evidence="8" id="KW-0862">Zinc</keyword>
<dbReference type="PANTHER" id="PTHR46357:SF1">
    <property type="entry name" value="TRANSCRIPTIONAL REGULATOR ATRX"/>
    <property type="match status" value="1"/>
</dbReference>
<evidence type="ECO:0000256" key="9">
    <source>
        <dbReference type="ARBA" id="ARBA00022840"/>
    </source>
</evidence>
<comment type="similarity">
    <text evidence="2">Belongs to the SNF2/RAD54 helicase family.</text>
</comment>
<dbReference type="GeneID" id="106470954"/>
<evidence type="ECO:0000256" key="4">
    <source>
        <dbReference type="ARBA" id="ARBA00022741"/>
    </source>
</evidence>
<organism evidence="16 17">
    <name type="scientific">Limulus polyphemus</name>
    <name type="common">Atlantic horseshoe crab</name>
    <dbReference type="NCBI Taxonomy" id="6850"/>
    <lineage>
        <taxon>Eukaryota</taxon>
        <taxon>Metazoa</taxon>
        <taxon>Ecdysozoa</taxon>
        <taxon>Arthropoda</taxon>
        <taxon>Chelicerata</taxon>
        <taxon>Merostomata</taxon>
        <taxon>Xiphosura</taxon>
        <taxon>Limulidae</taxon>
        <taxon>Limulus</taxon>
    </lineage>
</organism>
<evidence type="ECO:0000259" key="15">
    <source>
        <dbReference type="PROSITE" id="PS51533"/>
    </source>
</evidence>
<proteinExistence type="inferred from homology"/>